<keyword evidence="2" id="KW-1185">Reference proteome</keyword>
<accession>A0A1J0MEN3</accession>
<sequence length="95" mass="10329">MNFGGKVKYIGDTTSQFTYGRQYPVVAGYGDGVPRQDGRIGAFIKGANVFVIEDNSGHFYQGSLSSGNWKAIDEGVQTYFPNEQLNPIPASRATC</sequence>
<reference evidence="1 2" key="2">
    <citation type="submission" date="2018-04" db="EMBL/GenBank/DDBJ databases">
        <authorList>
            <person name="Shneider M.M."/>
            <person name="Kabanova A.P."/>
            <person name="Vo T.N.H."/>
            <person name="Korzhenkov A."/>
            <person name="Samarov N.I."/>
            <person name="Toshchakov S.V."/>
            <person name="Miroshnikov K.K."/>
            <person name="Ignatov A.N."/>
            <person name="Kulikov E.E."/>
            <person name="Miroshnikov K.A."/>
        </authorList>
    </citation>
    <scope>NUCLEOTIDE SEQUENCE [LARGE SCALE GENOMIC DNA]</scope>
</reference>
<proteinExistence type="predicted"/>
<reference evidence="2" key="1">
    <citation type="submission" date="2016-11" db="EMBL/GenBank/DDBJ databases">
        <authorList>
            <person name="Shneider M.M."/>
            <person name="Kabanova A.P."/>
            <person name="Vo T.N.H."/>
            <person name="Korzhenkov A."/>
            <person name="Samarov N.I."/>
            <person name="Toshchakov S.V."/>
            <person name="Miroshnikov K.K."/>
            <person name="Ignatov A.N."/>
            <person name="Kulikov E.E."/>
            <person name="Miroshnikov K.A."/>
        </authorList>
    </citation>
    <scope>NUCLEOTIDE SEQUENCE [LARGE SCALE GENOMIC DNA]</scope>
</reference>
<dbReference type="Proteomes" id="UP000224355">
    <property type="component" value="Segment"/>
</dbReference>
<evidence type="ECO:0000313" key="2">
    <source>
        <dbReference type="Proteomes" id="UP000224355"/>
    </source>
</evidence>
<gene>
    <name evidence="1" type="ORF">PP101_12</name>
</gene>
<evidence type="ECO:0000313" key="1">
    <source>
        <dbReference type="EMBL" id="APD19677.1"/>
    </source>
</evidence>
<name>A0A1J0MEN3_9CAUD</name>
<organism evidence="1 2">
    <name type="scientific">Pectobacterium phage PP101</name>
    <dbReference type="NCBI Taxonomy" id="1916414"/>
    <lineage>
        <taxon>Viruses</taxon>
        <taxon>Duplodnaviria</taxon>
        <taxon>Heunggongvirae</taxon>
        <taxon>Uroviricota</taxon>
        <taxon>Caudoviricetes</taxon>
        <taxon>Chaseviridae</taxon>
        <taxon>Cleopatravirinae</taxon>
        <taxon>Suwonvirus</taxon>
        <taxon>Suwonvirus PP101</taxon>
    </lineage>
</organism>
<protein>
    <submittedName>
        <fullName evidence="1">Uncharacterized protein</fullName>
    </submittedName>
</protein>
<dbReference type="EMBL" id="KY087898">
    <property type="protein sequence ID" value="APD19677.1"/>
    <property type="molecule type" value="Genomic_DNA"/>
</dbReference>